<dbReference type="SMART" id="SM00342">
    <property type="entry name" value="HTH_ARAC"/>
    <property type="match status" value="1"/>
</dbReference>
<dbReference type="SUPFAM" id="SSF51215">
    <property type="entry name" value="Regulatory protein AraC"/>
    <property type="match status" value="1"/>
</dbReference>
<evidence type="ECO:0000313" key="6">
    <source>
        <dbReference type="EMBL" id="NBD25362.1"/>
    </source>
</evidence>
<dbReference type="Gene3D" id="2.60.120.10">
    <property type="entry name" value="Jelly Rolls"/>
    <property type="match status" value="1"/>
</dbReference>
<organism evidence="6 7">
    <name type="scientific">Paenibacillus glycinis</name>
    <dbReference type="NCBI Taxonomy" id="2697035"/>
    <lineage>
        <taxon>Bacteria</taxon>
        <taxon>Bacillati</taxon>
        <taxon>Bacillota</taxon>
        <taxon>Bacilli</taxon>
        <taxon>Bacillales</taxon>
        <taxon>Paenibacillaceae</taxon>
        <taxon>Paenibacillus</taxon>
    </lineage>
</organism>
<dbReference type="Proteomes" id="UP000665561">
    <property type="component" value="Unassembled WGS sequence"/>
</dbReference>
<evidence type="ECO:0000259" key="5">
    <source>
        <dbReference type="PROSITE" id="PS01124"/>
    </source>
</evidence>
<comment type="caution">
    <text evidence="6">The sequence shown here is derived from an EMBL/GenBank/DDBJ whole genome shotgun (WGS) entry which is preliminary data.</text>
</comment>
<dbReference type="InterPro" id="IPR014710">
    <property type="entry name" value="RmlC-like_jellyroll"/>
</dbReference>
<dbReference type="InterPro" id="IPR018062">
    <property type="entry name" value="HTH_AraC-typ_CS"/>
</dbReference>
<evidence type="ECO:0000256" key="3">
    <source>
        <dbReference type="ARBA" id="ARBA00023159"/>
    </source>
</evidence>
<keyword evidence="4" id="KW-0804">Transcription</keyword>
<dbReference type="PROSITE" id="PS00041">
    <property type="entry name" value="HTH_ARAC_FAMILY_1"/>
    <property type="match status" value="1"/>
</dbReference>
<dbReference type="InterPro" id="IPR009057">
    <property type="entry name" value="Homeodomain-like_sf"/>
</dbReference>
<evidence type="ECO:0000256" key="2">
    <source>
        <dbReference type="ARBA" id="ARBA00023125"/>
    </source>
</evidence>
<dbReference type="EMBL" id="JAAAMV010000012">
    <property type="protein sequence ID" value="NBD25362.1"/>
    <property type="molecule type" value="Genomic_DNA"/>
</dbReference>
<proteinExistence type="predicted"/>
<reference evidence="6 7" key="1">
    <citation type="submission" date="2020-01" db="EMBL/GenBank/DDBJ databases">
        <title>Paenibacillus soybeanensis sp. nov. isolated from the nodules of soybean (Glycine max(L.) Merr).</title>
        <authorList>
            <person name="Wang H."/>
        </authorList>
    </citation>
    <scope>NUCLEOTIDE SEQUENCE [LARGE SCALE GENOMIC DNA]</scope>
    <source>
        <strain evidence="6 7">T1</strain>
    </source>
</reference>
<evidence type="ECO:0000256" key="1">
    <source>
        <dbReference type="ARBA" id="ARBA00023015"/>
    </source>
</evidence>
<dbReference type="CDD" id="cd06986">
    <property type="entry name" value="cupin_MmsR-like_N"/>
    <property type="match status" value="1"/>
</dbReference>
<keyword evidence="3" id="KW-0010">Activator</keyword>
<keyword evidence="7" id="KW-1185">Reference proteome</keyword>
<dbReference type="PROSITE" id="PS01124">
    <property type="entry name" value="HTH_ARAC_FAMILY_2"/>
    <property type="match status" value="1"/>
</dbReference>
<keyword evidence="1" id="KW-0805">Transcription regulation</keyword>
<dbReference type="Pfam" id="PF12833">
    <property type="entry name" value="HTH_18"/>
    <property type="match status" value="1"/>
</dbReference>
<name>A0ABW9XSQ7_9BACL</name>
<dbReference type="InterPro" id="IPR037923">
    <property type="entry name" value="HTH-like"/>
</dbReference>
<keyword evidence="2" id="KW-0238">DNA-binding</keyword>
<dbReference type="Pfam" id="PF02311">
    <property type="entry name" value="AraC_binding"/>
    <property type="match status" value="1"/>
</dbReference>
<dbReference type="InterPro" id="IPR050204">
    <property type="entry name" value="AraC_XylS_family_regulators"/>
</dbReference>
<dbReference type="PANTHER" id="PTHR46796">
    <property type="entry name" value="HTH-TYPE TRANSCRIPTIONAL ACTIVATOR RHAS-RELATED"/>
    <property type="match status" value="1"/>
</dbReference>
<dbReference type="Gene3D" id="1.10.10.60">
    <property type="entry name" value="Homeodomain-like"/>
    <property type="match status" value="2"/>
</dbReference>
<feature type="domain" description="HTH araC/xylS-type" evidence="5">
    <location>
        <begin position="186"/>
        <end position="284"/>
    </location>
</feature>
<dbReference type="SUPFAM" id="SSF46689">
    <property type="entry name" value="Homeodomain-like"/>
    <property type="match status" value="2"/>
</dbReference>
<evidence type="ECO:0000256" key="4">
    <source>
        <dbReference type="ARBA" id="ARBA00023163"/>
    </source>
</evidence>
<gene>
    <name evidence="6" type="ORF">GT019_15880</name>
</gene>
<dbReference type="InterPro" id="IPR003313">
    <property type="entry name" value="AraC-bd"/>
</dbReference>
<dbReference type="InterPro" id="IPR018060">
    <property type="entry name" value="HTH_AraC"/>
</dbReference>
<protein>
    <submittedName>
        <fullName evidence="6">Helix-turn-helix domain-containing protein</fullName>
    </submittedName>
</protein>
<sequence>MGHDEEPLPEKRFAEHFMTGRTELDPRLYYCGREFCQPGHQYGPTMRDHYLIHFIVGGSGTFTTGGCDYQLKAGDCFCMFPNQPSAYRASDDDPWTYYWVGIGGKLAADLLQAAGLTLRSPTGVQPAPRQSEPLLAELLGRSAIDDLAGELHCGGLLLQLFATFLNGSGETRTPTRRKDGSEAYIARAAKFMEEHYQSKLTISLIARHVGLERAYFTKLFHAQTGVAPYEFLLRYRMEKARLLLSQTSLPVQIVASSAGFGDAAYFGKAFARLQGMSPTAYRNRP</sequence>
<dbReference type="RefSeq" id="WP_161744175.1">
    <property type="nucleotide sequence ID" value="NZ_JAAAMV010000012.1"/>
</dbReference>
<accession>A0ABW9XSQ7</accession>
<evidence type="ECO:0000313" key="7">
    <source>
        <dbReference type="Proteomes" id="UP000665561"/>
    </source>
</evidence>